<protein>
    <submittedName>
        <fullName evidence="1">Uncharacterized protein</fullName>
    </submittedName>
</protein>
<name>A0A819TKL2_9BILA</name>
<proteinExistence type="predicted"/>
<reference evidence="1" key="1">
    <citation type="submission" date="2021-02" db="EMBL/GenBank/DDBJ databases">
        <authorList>
            <person name="Nowell W R."/>
        </authorList>
    </citation>
    <scope>NUCLEOTIDE SEQUENCE</scope>
</reference>
<dbReference type="Proteomes" id="UP000663842">
    <property type="component" value="Unassembled WGS sequence"/>
</dbReference>
<sequence length="124" mass="14265">MVSSKINFQSSMFLDLTTSNFASLRDMNTESLRSITFIQACQLYTNFKVADTCKCTGDCSTNRCQCKQKKTKCCSKCYNGNRESGHSQITESKEEIEHLHVVNWIHVLETIEFLFRGSMEKKNK</sequence>
<evidence type="ECO:0000313" key="1">
    <source>
        <dbReference type="EMBL" id="CAF4074746.1"/>
    </source>
</evidence>
<organism evidence="1 2">
    <name type="scientific">Rotaria magnacalcarata</name>
    <dbReference type="NCBI Taxonomy" id="392030"/>
    <lineage>
        <taxon>Eukaryota</taxon>
        <taxon>Metazoa</taxon>
        <taxon>Spiralia</taxon>
        <taxon>Gnathifera</taxon>
        <taxon>Rotifera</taxon>
        <taxon>Eurotatoria</taxon>
        <taxon>Bdelloidea</taxon>
        <taxon>Philodinida</taxon>
        <taxon>Philodinidae</taxon>
        <taxon>Rotaria</taxon>
    </lineage>
</organism>
<evidence type="ECO:0000313" key="2">
    <source>
        <dbReference type="Proteomes" id="UP000663842"/>
    </source>
</evidence>
<comment type="caution">
    <text evidence="1">The sequence shown here is derived from an EMBL/GenBank/DDBJ whole genome shotgun (WGS) entry which is preliminary data.</text>
</comment>
<gene>
    <name evidence="1" type="ORF">UXM345_LOCUS20674</name>
</gene>
<dbReference type="AlphaFoldDB" id="A0A819TKL2"/>
<dbReference type="EMBL" id="CAJOBF010003114">
    <property type="protein sequence ID" value="CAF4074746.1"/>
    <property type="molecule type" value="Genomic_DNA"/>
</dbReference>
<accession>A0A819TKL2</accession>